<evidence type="ECO:0000313" key="3">
    <source>
        <dbReference type="Proteomes" id="UP001295684"/>
    </source>
</evidence>
<feature type="transmembrane region" description="Helical" evidence="1">
    <location>
        <begin position="137"/>
        <end position="162"/>
    </location>
</feature>
<organism evidence="2 3">
    <name type="scientific">Euplotes crassus</name>
    <dbReference type="NCBI Taxonomy" id="5936"/>
    <lineage>
        <taxon>Eukaryota</taxon>
        <taxon>Sar</taxon>
        <taxon>Alveolata</taxon>
        <taxon>Ciliophora</taxon>
        <taxon>Intramacronucleata</taxon>
        <taxon>Spirotrichea</taxon>
        <taxon>Hypotrichia</taxon>
        <taxon>Euplotida</taxon>
        <taxon>Euplotidae</taxon>
        <taxon>Moneuplotes</taxon>
    </lineage>
</organism>
<proteinExistence type="predicted"/>
<dbReference type="Proteomes" id="UP001295684">
    <property type="component" value="Unassembled WGS sequence"/>
</dbReference>
<dbReference type="EMBL" id="CAMPGE010007428">
    <property type="protein sequence ID" value="CAI2366346.1"/>
    <property type="molecule type" value="Genomic_DNA"/>
</dbReference>
<reference evidence="2" key="1">
    <citation type="submission" date="2023-07" db="EMBL/GenBank/DDBJ databases">
        <authorList>
            <consortium name="AG Swart"/>
            <person name="Singh M."/>
            <person name="Singh A."/>
            <person name="Seah K."/>
            <person name="Emmerich C."/>
        </authorList>
    </citation>
    <scope>NUCLEOTIDE SEQUENCE</scope>
    <source>
        <strain evidence="2">DP1</strain>
    </source>
</reference>
<name>A0AAD1UE61_EUPCR</name>
<evidence type="ECO:0000256" key="1">
    <source>
        <dbReference type="SAM" id="Phobius"/>
    </source>
</evidence>
<comment type="caution">
    <text evidence="2">The sequence shown here is derived from an EMBL/GenBank/DDBJ whole genome shotgun (WGS) entry which is preliminary data.</text>
</comment>
<keyword evidence="3" id="KW-1185">Reference proteome</keyword>
<accession>A0AAD1UE61</accession>
<gene>
    <name evidence="2" type="ORF">ECRASSUSDP1_LOCUS7619</name>
</gene>
<dbReference type="AlphaFoldDB" id="A0AAD1UE61"/>
<keyword evidence="1" id="KW-0812">Transmembrane</keyword>
<protein>
    <submittedName>
        <fullName evidence="2">Uncharacterized protein</fullName>
    </submittedName>
</protein>
<keyword evidence="1" id="KW-1133">Transmembrane helix</keyword>
<keyword evidence="1" id="KW-0472">Membrane</keyword>
<feature type="transmembrane region" description="Helical" evidence="1">
    <location>
        <begin position="109"/>
        <end position="131"/>
    </location>
</feature>
<sequence length="283" mass="32762">MKVSPGNFEKMENRHKEYISKVTKLTNKNYLTRTSIMEQIPVPNNSSSLIIIPSNEKGSGFLRNGYDYFYCSSFIQKFEFDQTVDALNLQMAKLFSKKRKIDEAEIPKYQCVMLGISAITLLLFLIMVFYVPKYGTLYSIATFTACVVSILLIIIISILNVLDIGHEDISFDDMVQKEIPIYLDNINNSKFRKRGFEWYIMPGHYWLELRITSRATPGHIPNLNTLNTGPAEQLQTEIPLREEFHEETKERFMESMNKSRENIGDLTKILEDMSIDKDLHAKS</sequence>
<evidence type="ECO:0000313" key="2">
    <source>
        <dbReference type="EMBL" id="CAI2366346.1"/>
    </source>
</evidence>